<accession>A0A8S2UV16</accession>
<evidence type="ECO:0000259" key="1">
    <source>
        <dbReference type="Pfam" id="PF00883"/>
    </source>
</evidence>
<dbReference type="Proteomes" id="UP000681720">
    <property type="component" value="Unassembled WGS sequence"/>
</dbReference>
<reference evidence="3" key="1">
    <citation type="submission" date="2021-02" db="EMBL/GenBank/DDBJ databases">
        <authorList>
            <person name="Nowell W R."/>
        </authorList>
    </citation>
    <scope>NUCLEOTIDE SEQUENCE</scope>
</reference>
<protein>
    <recommendedName>
        <fullName evidence="1">Cytosol aminopeptidase domain-containing protein</fullName>
    </recommendedName>
</protein>
<feature type="non-terminal residue" evidence="3">
    <location>
        <position position="1"/>
    </location>
</feature>
<proteinExistence type="predicted"/>
<dbReference type="Gene3D" id="3.40.630.10">
    <property type="entry name" value="Zn peptidases"/>
    <property type="match status" value="1"/>
</dbReference>
<sequence length="33" mass="3623">EEGYTADEVITSRAGVRIRIGNTDAEGKLLFKI</sequence>
<evidence type="ECO:0000313" key="2">
    <source>
        <dbReference type="EMBL" id="CAF4321108.1"/>
    </source>
</evidence>
<evidence type="ECO:0000313" key="3">
    <source>
        <dbReference type="EMBL" id="CAF4339033.1"/>
    </source>
</evidence>
<dbReference type="AlphaFoldDB" id="A0A8S2UV16"/>
<dbReference type="Pfam" id="PF00883">
    <property type="entry name" value="Peptidase_M17"/>
    <property type="match status" value="1"/>
</dbReference>
<feature type="domain" description="Cytosol aminopeptidase" evidence="1">
    <location>
        <begin position="3"/>
        <end position="30"/>
    </location>
</feature>
<evidence type="ECO:0000313" key="4">
    <source>
        <dbReference type="Proteomes" id="UP000681720"/>
    </source>
</evidence>
<comment type="caution">
    <text evidence="3">The sequence shown here is derived from an EMBL/GenBank/DDBJ whole genome shotgun (WGS) entry which is preliminary data.</text>
</comment>
<dbReference type="EMBL" id="CAJOBI010040307">
    <property type="protein sequence ID" value="CAF4321108.1"/>
    <property type="molecule type" value="Genomic_DNA"/>
</dbReference>
<dbReference type="SUPFAM" id="SSF53187">
    <property type="entry name" value="Zn-dependent exopeptidases"/>
    <property type="match status" value="1"/>
</dbReference>
<dbReference type="Proteomes" id="UP000676336">
    <property type="component" value="Unassembled WGS sequence"/>
</dbReference>
<dbReference type="GO" id="GO:0006508">
    <property type="term" value="P:proteolysis"/>
    <property type="evidence" value="ECO:0007669"/>
    <property type="project" value="InterPro"/>
</dbReference>
<name>A0A8S2UV16_9BILA</name>
<organism evidence="3 4">
    <name type="scientific">Rotaria magnacalcarata</name>
    <dbReference type="NCBI Taxonomy" id="392030"/>
    <lineage>
        <taxon>Eukaryota</taxon>
        <taxon>Metazoa</taxon>
        <taxon>Spiralia</taxon>
        <taxon>Gnathifera</taxon>
        <taxon>Rotifera</taxon>
        <taxon>Eurotatoria</taxon>
        <taxon>Bdelloidea</taxon>
        <taxon>Philodinida</taxon>
        <taxon>Philodinidae</taxon>
        <taxon>Rotaria</taxon>
    </lineage>
</organism>
<dbReference type="GO" id="GO:0070006">
    <property type="term" value="F:metalloaminopeptidase activity"/>
    <property type="evidence" value="ECO:0007669"/>
    <property type="project" value="InterPro"/>
</dbReference>
<gene>
    <name evidence="3" type="ORF">GIL414_LOCUS27472</name>
    <name evidence="2" type="ORF">SMN809_LOCUS26959</name>
</gene>
<dbReference type="GO" id="GO:0046872">
    <property type="term" value="F:metal ion binding"/>
    <property type="evidence" value="ECO:0007669"/>
    <property type="project" value="InterPro"/>
</dbReference>
<dbReference type="EMBL" id="CAJOBJ010043690">
    <property type="protein sequence ID" value="CAF4339033.1"/>
    <property type="molecule type" value="Genomic_DNA"/>
</dbReference>
<dbReference type="InterPro" id="IPR000819">
    <property type="entry name" value="Peptidase_M17_C"/>
</dbReference>